<gene>
    <name evidence="2" type="ORF">KSP40_PGU019684</name>
</gene>
<name>A0ABR2MWA2_9ASPA</name>
<evidence type="ECO:0000313" key="3">
    <source>
        <dbReference type="Proteomes" id="UP001412067"/>
    </source>
</evidence>
<feature type="region of interest" description="Disordered" evidence="1">
    <location>
        <begin position="30"/>
        <end position="59"/>
    </location>
</feature>
<accession>A0ABR2MWA2</accession>
<evidence type="ECO:0000256" key="1">
    <source>
        <dbReference type="SAM" id="MobiDB-lite"/>
    </source>
</evidence>
<comment type="caution">
    <text evidence="2">The sequence shown here is derived from an EMBL/GenBank/DDBJ whole genome shotgun (WGS) entry which is preliminary data.</text>
</comment>
<dbReference type="Proteomes" id="UP001412067">
    <property type="component" value="Unassembled WGS sequence"/>
</dbReference>
<dbReference type="EMBL" id="JBBWWR010000004">
    <property type="protein sequence ID" value="KAK8968152.1"/>
    <property type="molecule type" value="Genomic_DNA"/>
</dbReference>
<keyword evidence="3" id="KW-1185">Reference proteome</keyword>
<evidence type="ECO:0000313" key="2">
    <source>
        <dbReference type="EMBL" id="KAK8968152.1"/>
    </source>
</evidence>
<protein>
    <submittedName>
        <fullName evidence="2">Uncharacterized protein</fullName>
    </submittedName>
</protein>
<proteinExistence type="predicted"/>
<organism evidence="2 3">
    <name type="scientific">Platanthera guangdongensis</name>
    <dbReference type="NCBI Taxonomy" id="2320717"/>
    <lineage>
        <taxon>Eukaryota</taxon>
        <taxon>Viridiplantae</taxon>
        <taxon>Streptophyta</taxon>
        <taxon>Embryophyta</taxon>
        <taxon>Tracheophyta</taxon>
        <taxon>Spermatophyta</taxon>
        <taxon>Magnoliopsida</taxon>
        <taxon>Liliopsida</taxon>
        <taxon>Asparagales</taxon>
        <taxon>Orchidaceae</taxon>
        <taxon>Orchidoideae</taxon>
        <taxon>Orchideae</taxon>
        <taxon>Orchidinae</taxon>
        <taxon>Platanthera</taxon>
    </lineage>
</organism>
<sequence length="275" mass="31055">MSDSSLRATTFIQRNYNVLLRMSATVRHEVESKNGLKPEKISESVHHEEAPRRPFRRSGTDRRKICAAILLHSQSFAAERGRRREKHDMKRLKSSILFYEIDSRDVLGKARSTADEFLRQAKEKSESLKDANGEMAENAKEVVADDHEGDKEKFKERIEEGKPLISFFRVFIYGELFTPKINGAALFSAVLSLSSPSSSYFPPSRSNENLLLTMKEAVVWLRALFDRALFAALILNKKGLAKTGAIRNGPVGDRRIPGSKPEPTESNKTLWFGSV</sequence>
<reference evidence="2 3" key="1">
    <citation type="journal article" date="2022" name="Nat. Plants">
        <title>Genomes of leafy and leafless Platanthera orchids illuminate the evolution of mycoheterotrophy.</title>
        <authorList>
            <person name="Li M.H."/>
            <person name="Liu K.W."/>
            <person name="Li Z."/>
            <person name="Lu H.C."/>
            <person name="Ye Q.L."/>
            <person name="Zhang D."/>
            <person name="Wang J.Y."/>
            <person name="Li Y.F."/>
            <person name="Zhong Z.M."/>
            <person name="Liu X."/>
            <person name="Yu X."/>
            <person name="Liu D.K."/>
            <person name="Tu X.D."/>
            <person name="Liu B."/>
            <person name="Hao Y."/>
            <person name="Liao X.Y."/>
            <person name="Jiang Y.T."/>
            <person name="Sun W.H."/>
            <person name="Chen J."/>
            <person name="Chen Y.Q."/>
            <person name="Ai Y."/>
            <person name="Zhai J.W."/>
            <person name="Wu S.S."/>
            <person name="Zhou Z."/>
            <person name="Hsiao Y.Y."/>
            <person name="Wu W.L."/>
            <person name="Chen Y.Y."/>
            <person name="Lin Y.F."/>
            <person name="Hsu J.L."/>
            <person name="Li C.Y."/>
            <person name="Wang Z.W."/>
            <person name="Zhao X."/>
            <person name="Zhong W.Y."/>
            <person name="Ma X.K."/>
            <person name="Ma L."/>
            <person name="Huang J."/>
            <person name="Chen G.Z."/>
            <person name="Huang M.Z."/>
            <person name="Huang L."/>
            <person name="Peng D.H."/>
            <person name="Luo Y.B."/>
            <person name="Zou S.Q."/>
            <person name="Chen S.P."/>
            <person name="Lan S."/>
            <person name="Tsai W.C."/>
            <person name="Van de Peer Y."/>
            <person name="Liu Z.J."/>
        </authorList>
    </citation>
    <scope>NUCLEOTIDE SEQUENCE [LARGE SCALE GENOMIC DNA]</scope>
    <source>
        <strain evidence="2">Lor288</strain>
    </source>
</reference>